<proteinExistence type="predicted"/>
<reference evidence="2 3" key="1">
    <citation type="submission" date="2014-09" db="EMBL/GenBank/DDBJ databases">
        <title>Using Illumina technology Improving SMRT sequencing Genome Assembly by RASTools.</title>
        <authorList>
            <person name="Zhou Y."/>
            <person name="Ma T."/>
            <person name="Liu T."/>
        </authorList>
    </citation>
    <scope>NUCLEOTIDE SEQUENCE [LARGE SCALE GENOMIC DNA]</scope>
    <source>
        <strain evidence="2 3">ATCC 55669</strain>
    </source>
</reference>
<dbReference type="EMBL" id="CP009571">
    <property type="protein sequence ID" value="AIT07017.1"/>
    <property type="molecule type" value="Genomic_DNA"/>
</dbReference>
<feature type="chain" id="PRO_5001929691" description="Lipoprotein" evidence="1">
    <location>
        <begin position="23"/>
        <end position="174"/>
    </location>
</feature>
<dbReference type="Proteomes" id="UP000033200">
    <property type="component" value="Chromosome"/>
</dbReference>
<dbReference type="AlphaFoldDB" id="A0A097EHG7"/>
<keyword evidence="1" id="KW-0732">Signal</keyword>
<dbReference type="STRING" id="1549858.MC45_12200"/>
<accession>A0A097EHG7</accession>
<dbReference type="eggNOG" id="ENOG503069A">
    <property type="taxonomic scope" value="Bacteria"/>
</dbReference>
<dbReference type="KEGG" id="stax:MC45_12200"/>
<keyword evidence="3" id="KW-1185">Reference proteome</keyword>
<organism evidence="2 3">
    <name type="scientific">Sphingomonas taxi</name>
    <dbReference type="NCBI Taxonomy" id="1549858"/>
    <lineage>
        <taxon>Bacteria</taxon>
        <taxon>Pseudomonadati</taxon>
        <taxon>Pseudomonadota</taxon>
        <taxon>Alphaproteobacteria</taxon>
        <taxon>Sphingomonadales</taxon>
        <taxon>Sphingomonadaceae</taxon>
        <taxon>Sphingomonas</taxon>
    </lineage>
</organism>
<gene>
    <name evidence="2" type="ORF">MC45_12200</name>
</gene>
<dbReference type="PROSITE" id="PS51257">
    <property type="entry name" value="PROKAR_LIPOPROTEIN"/>
    <property type="match status" value="1"/>
</dbReference>
<dbReference type="HOGENOM" id="CLU_126589_0_0_5"/>
<dbReference type="RefSeq" id="WP_038663556.1">
    <property type="nucleotide sequence ID" value="NZ_CP009571.1"/>
</dbReference>
<evidence type="ECO:0008006" key="4">
    <source>
        <dbReference type="Google" id="ProtNLM"/>
    </source>
</evidence>
<evidence type="ECO:0000313" key="3">
    <source>
        <dbReference type="Proteomes" id="UP000033200"/>
    </source>
</evidence>
<sequence>MRILSATALLLAASACVPQPVAPPAPAPKPVVALPAPPVTAAPRGADWRDWPLTPGDWTWQRDTRGSIARFAPAGGPARLALRCDRDRRQIILSVDGSAATTLTIRTTSIARALPVQPNGGNPPSFAATLAANDGLLDAMGFSRGRFVIERPGASTLVVPAWAEIERVTEDCRG</sequence>
<evidence type="ECO:0000256" key="1">
    <source>
        <dbReference type="SAM" id="SignalP"/>
    </source>
</evidence>
<name>A0A097EHG7_9SPHN</name>
<protein>
    <recommendedName>
        <fullName evidence="4">Lipoprotein</fullName>
    </recommendedName>
</protein>
<evidence type="ECO:0000313" key="2">
    <source>
        <dbReference type="EMBL" id="AIT07017.1"/>
    </source>
</evidence>
<feature type="signal peptide" evidence="1">
    <location>
        <begin position="1"/>
        <end position="22"/>
    </location>
</feature>